<feature type="region of interest" description="Disordered" evidence="1">
    <location>
        <begin position="52"/>
        <end position="89"/>
    </location>
</feature>
<organism evidence="2 3">
    <name type="scientific">Phytophthora infestans</name>
    <name type="common">Potato late blight agent</name>
    <name type="synonym">Botrytis infestans</name>
    <dbReference type="NCBI Taxonomy" id="4787"/>
    <lineage>
        <taxon>Eukaryota</taxon>
        <taxon>Sar</taxon>
        <taxon>Stramenopiles</taxon>
        <taxon>Oomycota</taxon>
        <taxon>Peronosporomycetes</taxon>
        <taxon>Peronosporales</taxon>
        <taxon>Peronosporaceae</taxon>
        <taxon>Phytophthora</taxon>
    </lineage>
</organism>
<evidence type="ECO:0000313" key="3">
    <source>
        <dbReference type="Proteomes" id="UP000602510"/>
    </source>
</evidence>
<gene>
    <name evidence="2" type="ORF">GN244_ATG11295</name>
</gene>
<keyword evidence="3" id="KW-1185">Reference proteome</keyword>
<name>A0A833SLZ4_PHYIN</name>
<protein>
    <submittedName>
        <fullName evidence="2">Uncharacterized protein</fullName>
    </submittedName>
</protein>
<dbReference type="Proteomes" id="UP000602510">
    <property type="component" value="Unassembled WGS sequence"/>
</dbReference>
<sequence length="89" mass="9403">MRYSSENGGNTEAGRPRKKLYSAHKASLSGSFLPEYAANAEVKTKLRETTAPFVSGGGVTGLSDSRTHRLVASNASETRPLPGKQPATP</sequence>
<reference evidence="2" key="1">
    <citation type="submission" date="2020-04" db="EMBL/GenBank/DDBJ databases">
        <title>Hybrid Assembly of Korean Phytophthora infestans isolates.</title>
        <authorList>
            <person name="Prokchorchik M."/>
            <person name="Lee Y."/>
            <person name="Seo J."/>
            <person name="Cho J.-H."/>
            <person name="Park Y.-E."/>
            <person name="Jang D.-C."/>
            <person name="Im J.-S."/>
            <person name="Choi J.-G."/>
            <person name="Park H.-J."/>
            <person name="Lee G.-B."/>
            <person name="Lee Y.-G."/>
            <person name="Hong S.-Y."/>
            <person name="Cho K."/>
            <person name="Sohn K.H."/>
        </authorList>
    </citation>
    <scope>NUCLEOTIDE SEQUENCE</scope>
    <source>
        <strain evidence="2">KR_1_A1</strain>
    </source>
</reference>
<accession>A0A833SLZ4</accession>
<dbReference type="AlphaFoldDB" id="A0A833SLZ4"/>
<comment type="caution">
    <text evidence="2">The sequence shown here is derived from an EMBL/GenBank/DDBJ whole genome shotgun (WGS) entry which is preliminary data.</text>
</comment>
<evidence type="ECO:0000313" key="2">
    <source>
        <dbReference type="EMBL" id="KAF4036587.1"/>
    </source>
</evidence>
<evidence type="ECO:0000256" key="1">
    <source>
        <dbReference type="SAM" id="MobiDB-lite"/>
    </source>
</evidence>
<proteinExistence type="predicted"/>
<dbReference type="EMBL" id="WSZM01000264">
    <property type="protein sequence ID" value="KAF4036587.1"/>
    <property type="molecule type" value="Genomic_DNA"/>
</dbReference>